<proteinExistence type="predicted"/>
<sequence length="266" mass="29255">MAGMRLATPSGGTLDLDAGGRLVFGRGPDVDVIVRVGRGLSRRAGLIAALPGGVWIANISLTHALYAETAGEQIRLPRLETPGEPRGGWFLRDGEARVGSRSMLEDGLALRLEVSAGGEPVPEPPPDGESTLLPLTLDRNTKLFLVALLWCRPWMLDPSRTTALPRTPEIARAALEITGASYELDRFSTDPVFRERLADRVGEHLRALRRKLVDRLLVRRGMRLSDEVVVGVLLDNAAIVPSDLLLLSDPAWLSRQENLWWDREDH</sequence>
<protein>
    <recommendedName>
        <fullName evidence="3">FHA domain-containing protein</fullName>
    </recommendedName>
</protein>
<dbReference type="EMBL" id="BAAAUV010000005">
    <property type="protein sequence ID" value="GAA3209077.1"/>
    <property type="molecule type" value="Genomic_DNA"/>
</dbReference>
<keyword evidence="2" id="KW-1185">Reference proteome</keyword>
<dbReference type="Proteomes" id="UP001501237">
    <property type="component" value="Unassembled WGS sequence"/>
</dbReference>
<evidence type="ECO:0008006" key="3">
    <source>
        <dbReference type="Google" id="ProtNLM"/>
    </source>
</evidence>
<dbReference type="RefSeq" id="WP_344826979.1">
    <property type="nucleotide sequence ID" value="NZ_BAAAUV010000005.1"/>
</dbReference>
<name>A0ABP6Q7R7_9ACTN</name>
<evidence type="ECO:0000313" key="1">
    <source>
        <dbReference type="EMBL" id="GAA3209077.1"/>
    </source>
</evidence>
<gene>
    <name evidence="1" type="ORF">GCM10010468_26360</name>
</gene>
<comment type="caution">
    <text evidence="1">The sequence shown here is derived from an EMBL/GenBank/DDBJ whole genome shotgun (WGS) entry which is preliminary data.</text>
</comment>
<reference evidence="2" key="1">
    <citation type="journal article" date="2019" name="Int. J. Syst. Evol. Microbiol.">
        <title>The Global Catalogue of Microorganisms (GCM) 10K type strain sequencing project: providing services to taxonomists for standard genome sequencing and annotation.</title>
        <authorList>
            <consortium name="The Broad Institute Genomics Platform"/>
            <consortium name="The Broad Institute Genome Sequencing Center for Infectious Disease"/>
            <person name="Wu L."/>
            <person name="Ma J."/>
        </authorList>
    </citation>
    <scope>NUCLEOTIDE SEQUENCE [LARGE SCALE GENOMIC DNA]</scope>
    <source>
        <strain evidence="2">JCM 9377</strain>
    </source>
</reference>
<accession>A0ABP6Q7R7</accession>
<organism evidence="1 2">
    <name type="scientific">Actinocorallia longicatena</name>
    <dbReference type="NCBI Taxonomy" id="111803"/>
    <lineage>
        <taxon>Bacteria</taxon>
        <taxon>Bacillati</taxon>
        <taxon>Actinomycetota</taxon>
        <taxon>Actinomycetes</taxon>
        <taxon>Streptosporangiales</taxon>
        <taxon>Thermomonosporaceae</taxon>
        <taxon>Actinocorallia</taxon>
    </lineage>
</organism>
<evidence type="ECO:0000313" key="2">
    <source>
        <dbReference type="Proteomes" id="UP001501237"/>
    </source>
</evidence>